<dbReference type="PANTHER" id="PTHR30545">
    <property type="entry name" value="SUGAR FERMENTATION STIMULATION PROTEIN A"/>
    <property type="match status" value="1"/>
</dbReference>
<organism evidence="2 3">
    <name type="scientific">Pseudoalteromonas aurantia 208</name>
    <dbReference type="NCBI Taxonomy" id="1314867"/>
    <lineage>
        <taxon>Bacteria</taxon>
        <taxon>Pseudomonadati</taxon>
        <taxon>Pseudomonadota</taxon>
        <taxon>Gammaproteobacteria</taxon>
        <taxon>Alteromonadales</taxon>
        <taxon>Pseudoalteromonadaceae</taxon>
        <taxon>Pseudoalteromonas</taxon>
    </lineage>
</organism>
<dbReference type="InterPro" id="IPR040452">
    <property type="entry name" value="SfsA_C"/>
</dbReference>
<dbReference type="NCBIfam" id="TIGR00230">
    <property type="entry name" value="sfsA"/>
    <property type="match status" value="1"/>
</dbReference>
<gene>
    <name evidence="2" type="primary">sfsA</name>
    <name evidence="2" type="ORF">PAUR_a3892</name>
</gene>
<sequence length="159" mass="18193">MICVNTNHANKVAIEAIKYHKIPELSDYQHTHSEVKYGNENSRIDILLSDDKKQDCYVEVKSVTLLEQQQGYFPDTQTLRGQKHIRELMTMKQQGDRAVLLFIVMHSGINSVKPAAHIDPEYAKLLVKAKEIGVEIYAYNTIISLDEIKIKQRVPVLMA</sequence>
<protein>
    <submittedName>
        <fullName evidence="2">Sugar fermentation stimulation protein A</fullName>
    </submittedName>
</protein>
<dbReference type="EMBL" id="AQGV01000013">
    <property type="protein sequence ID" value="MBE0369400.1"/>
    <property type="molecule type" value="Genomic_DNA"/>
</dbReference>
<evidence type="ECO:0000313" key="3">
    <source>
        <dbReference type="Proteomes" id="UP000615755"/>
    </source>
</evidence>
<comment type="caution">
    <text evidence="2">The sequence shown here is derived from an EMBL/GenBank/DDBJ whole genome shotgun (WGS) entry which is preliminary data.</text>
</comment>
<evidence type="ECO:0000313" key="2">
    <source>
        <dbReference type="EMBL" id="MBE0369400.1"/>
    </source>
</evidence>
<dbReference type="Proteomes" id="UP000615755">
    <property type="component" value="Unassembled WGS sequence"/>
</dbReference>
<dbReference type="PANTHER" id="PTHR30545:SF2">
    <property type="entry name" value="SUGAR FERMENTATION STIMULATION PROTEIN A"/>
    <property type="match status" value="1"/>
</dbReference>
<dbReference type="CDD" id="cd22359">
    <property type="entry name" value="SfsA-like_bacterial"/>
    <property type="match status" value="1"/>
</dbReference>
<dbReference type="InterPro" id="IPR005224">
    <property type="entry name" value="SfsA"/>
</dbReference>
<evidence type="ECO:0000259" key="1">
    <source>
        <dbReference type="Pfam" id="PF03749"/>
    </source>
</evidence>
<dbReference type="Pfam" id="PF03749">
    <property type="entry name" value="SfsA"/>
    <property type="match status" value="1"/>
</dbReference>
<dbReference type="Gene3D" id="3.40.1350.60">
    <property type="match status" value="1"/>
</dbReference>
<accession>A0ABR9EEK0</accession>
<name>A0ABR9EEK0_9GAMM</name>
<keyword evidence="3" id="KW-1185">Reference proteome</keyword>
<reference evidence="2 3" key="1">
    <citation type="submission" date="2015-03" db="EMBL/GenBank/DDBJ databases">
        <title>Genome sequence of Pseudoalteromonas aurantia.</title>
        <authorList>
            <person name="Xie B.-B."/>
            <person name="Rong J.-C."/>
            <person name="Qin Q.-L."/>
            <person name="Zhang Y.-Z."/>
        </authorList>
    </citation>
    <scope>NUCLEOTIDE SEQUENCE [LARGE SCALE GENOMIC DNA]</scope>
    <source>
        <strain evidence="2 3">208</strain>
    </source>
</reference>
<proteinExistence type="predicted"/>
<feature type="domain" description="Sugar fermentation stimulation protein C-terminal" evidence="1">
    <location>
        <begin position="8"/>
        <end position="145"/>
    </location>
</feature>